<dbReference type="Gene3D" id="1.10.260.40">
    <property type="entry name" value="lambda repressor-like DNA-binding domains"/>
    <property type="match status" value="1"/>
</dbReference>
<dbReference type="PROSITE" id="PS50943">
    <property type="entry name" value="HTH_CROC1"/>
    <property type="match status" value="1"/>
</dbReference>
<feature type="domain" description="HTH cro/C1-type" evidence="1">
    <location>
        <begin position="13"/>
        <end position="69"/>
    </location>
</feature>
<dbReference type="PANTHER" id="PTHR35010:SF4">
    <property type="entry name" value="BLL5781 PROTEIN"/>
    <property type="match status" value="1"/>
</dbReference>
<dbReference type="SUPFAM" id="SSF47413">
    <property type="entry name" value="lambda repressor-like DNA-binding domains"/>
    <property type="match status" value="1"/>
</dbReference>
<sequence length="266" mass="31867">MDLLKITGFSGLIKDYRLQKNISQLEVAFAMGWSEPSRLSRIEQGKVSNPSREFLEKLMIIMKLEEEEKNDLLLIGNYLPSSDEINSVKKIYQPFINNWPYPVVVLDFSWRIIDINIVHIKIYRVPKNLLEQIKKHQINLLEIVFDEDYMLNKEIKNKELVDWHIVLENMLIQFISSQKTRTKEDWYISLIKKMMSNKLFRELWQKAQLFKEVGIVRNFGLKKLLHPDDNNKRLEFTFFIEPLMIDPRFQIELHVPANKETFDYFK</sequence>
<dbReference type="GO" id="GO:0003677">
    <property type="term" value="F:DNA binding"/>
    <property type="evidence" value="ECO:0007669"/>
    <property type="project" value="InterPro"/>
</dbReference>
<gene>
    <name evidence="2" type="ORF">UR52_C0002G0088</name>
</gene>
<dbReference type="Proteomes" id="UP000034176">
    <property type="component" value="Unassembled WGS sequence"/>
</dbReference>
<accession>A0A0G0D974</accession>
<evidence type="ECO:0000313" key="2">
    <source>
        <dbReference type="EMBL" id="KKP59860.1"/>
    </source>
</evidence>
<dbReference type="Gene3D" id="3.30.450.180">
    <property type="match status" value="1"/>
</dbReference>
<dbReference type="EMBL" id="LBPN01000002">
    <property type="protein sequence ID" value="KKP59860.1"/>
    <property type="molecule type" value="Genomic_DNA"/>
</dbReference>
<dbReference type="PANTHER" id="PTHR35010">
    <property type="entry name" value="BLL4672 PROTEIN-RELATED"/>
    <property type="match status" value="1"/>
</dbReference>
<dbReference type="SMART" id="SM00530">
    <property type="entry name" value="HTH_XRE"/>
    <property type="match status" value="1"/>
</dbReference>
<name>A0A0G0D974_9BACT</name>
<reference evidence="2 3" key="1">
    <citation type="journal article" date="2015" name="Nature">
        <title>rRNA introns, odd ribosomes, and small enigmatic genomes across a large radiation of phyla.</title>
        <authorList>
            <person name="Brown C.T."/>
            <person name="Hug L.A."/>
            <person name="Thomas B.C."/>
            <person name="Sharon I."/>
            <person name="Castelle C.J."/>
            <person name="Singh A."/>
            <person name="Wilkins M.J."/>
            <person name="Williams K.H."/>
            <person name="Banfield J.F."/>
        </authorList>
    </citation>
    <scope>NUCLEOTIDE SEQUENCE [LARGE SCALE GENOMIC DNA]</scope>
</reference>
<dbReference type="InterPro" id="IPR001387">
    <property type="entry name" value="Cro/C1-type_HTH"/>
</dbReference>
<dbReference type="Pfam" id="PF01381">
    <property type="entry name" value="HTH_3"/>
    <property type="match status" value="1"/>
</dbReference>
<dbReference type="STRING" id="1618434.UR52_C0002G0088"/>
<protein>
    <recommendedName>
        <fullName evidence="1">HTH cro/C1-type domain-containing protein</fullName>
    </recommendedName>
</protein>
<evidence type="ECO:0000313" key="3">
    <source>
        <dbReference type="Proteomes" id="UP000034176"/>
    </source>
</evidence>
<evidence type="ECO:0000259" key="1">
    <source>
        <dbReference type="PROSITE" id="PS50943"/>
    </source>
</evidence>
<proteinExistence type="predicted"/>
<organism evidence="2 3">
    <name type="scientific">Candidatus Gottesmanbacteria bacterium GW2011_GWA1_34_13</name>
    <dbReference type="NCBI Taxonomy" id="1618434"/>
    <lineage>
        <taxon>Bacteria</taxon>
        <taxon>Candidatus Gottesmaniibacteriota</taxon>
    </lineage>
</organism>
<comment type="caution">
    <text evidence="2">The sequence shown here is derived from an EMBL/GenBank/DDBJ whole genome shotgun (WGS) entry which is preliminary data.</text>
</comment>
<dbReference type="AlphaFoldDB" id="A0A0G0D974"/>
<dbReference type="CDD" id="cd00093">
    <property type="entry name" value="HTH_XRE"/>
    <property type="match status" value="1"/>
</dbReference>
<dbReference type="InterPro" id="IPR010982">
    <property type="entry name" value="Lambda_DNA-bd_dom_sf"/>
</dbReference>